<dbReference type="AlphaFoldDB" id="A0A7I7K320"/>
<dbReference type="OrthoDB" id="4732937at2"/>
<organism evidence="1 2">
    <name type="scientific">Mycolicibacterium duvalii</name>
    <dbReference type="NCBI Taxonomy" id="39688"/>
    <lineage>
        <taxon>Bacteria</taxon>
        <taxon>Bacillati</taxon>
        <taxon>Actinomycetota</taxon>
        <taxon>Actinomycetes</taxon>
        <taxon>Mycobacteriales</taxon>
        <taxon>Mycobacteriaceae</taxon>
        <taxon>Mycolicibacterium</taxon>
    </lineage>
</organism>
<accession>A0A7I7K320</accession>
<keyword evidence="2" id="KW-1185">Reference proteome</keyword>
<gene>
    <name evidence="1" type="ORF">MDUV_27210</name>
</gene>
<dbReference type="Proteomes" id="UP000467006">
    <property type="component" value="Chromosome"/>
</dbReference>
<dbReference type="KEGG" id="mdu:MDUV_27210"/>
<name>A0A7I7K320_9MYCO</name>
<proteinExistence type="predicted"/>
<protein>
    <submittedName>
        <fullName evidence="1">Uncharacterized protein</fullName>
    </submittedName>
</protein>
<dbReference type="EMBL" id="AP022563">
    <property type="protein sequence ID" value="BBX17861.1"/>
    <property type="molecule type" value="Genomic_DNA"/>
</dbReference>
<sequence length="119" mass="12451">MSEQQPAPDHAKHWMWFAGILLALGVVGVVASVVLMLPLAMATDACYEGIPDEVCQLSARGQNVLVFIPWVCLIVGTAVAVASAGVAVRFHRTPLLGLPLGIAAYLAMIPVGYGIALQA</sequence>
<evidence type="ECO:0000313" key="1">
    <source>
        <dbReference type="EMBL" id="BBX17861.1"/>
    </source>
</evidence>
<dbReference type="RefSeq" id="WP_098004092.1">
    <property type="nucleotide sequence ID" value="NZ_AP022563.1"/>
</dbReference>
<evidence type="ECO:0000313" key="2">
    <source>
        <dbReference type="Proteomes" id="UP000467006"/>
    </source>
</evidence>
<reference evidence="1 2" key="1">
    <citation type="journal article" date="2019" name="Emerg. Microbes Infect.">
        <title>Comprehensive subspecies identification of 175 nontuberculous mycobacteria species based on 7547 genomic profiles.</title>
        <authorList>
            <person name="Matsumoto Y."/>
            <person name="Kinjo T."/>
            <person name="Motooka D."/>
            <person name="Nabeya D."/>
            <person name="Jung N."/>
            <person name="Uechi K."/>
            <person name="Horii T."/>
            <person name="Iida T."/>
            <person name="Fujita J."/>
            <person name="Nakamura S."/>
        </authorList>
    </citation>
    <scope>NUCLEOTIDE SEQUENCE [LARGE SCALE GENOMIC DNA]</scope>
    <source>
        <strain evidence="1 2">JCM 6396</strain>
    </source>
</reference>